<dbReference type="FunFam" id="3.40.720.10:FF:000051">
    <property type="entry name" value="Arylsulfatase"/>
    <property type="match status" value="1"/>
</dbReference>
<evidence type="ECO:0000256" key="6">
    <source>
        <dbReference type="SAM" id="MobiDB-lite"/>
    </source>
</evidence>
<dbReference type="AlphaFoldDB" id="A0A0B8N0K7"/>
<dbReference type="PANTHER" id="PTHR43108:SF8">
    <property type="entry name" value="SD21168P"/>
    <property type="match status" value="1"/>
</dbReference>
<dbReference type="PROSITE" id="PS50850">
    <property type="entry name" value="MFS"/>
    <property type="match status" value="1"/>
</dbReference>
<dbReference type="EMBL" id="DF933807">
    <property type="protein sequence ID" value="GAM33634.1"/>
    <property type="molecule type" value="Genomic_DNA"/>
</dbReference>
<comment type="subcellular location">
    <subcellularLocation>
        <location evidence="1">Membrane</location>
        <topology evidence="1">Multi-pass membrane protein</topology>
    </subcellularLocation>
</comment>
<keyword evidence="5" id="KW-0325">Glycoprotein</keyword>
<comment type="similarity">
    <text evidence="2">Belongs to the sulfatase family.</text>
</comment>
<feature type="signal peptide" evidence="8">
    <location>
        <begin position="1"/>
        <end position="22"/>
    </location>
</feature>
<dbReference type="SUPFAM" id="SSF103473">
    <property type="entry name" value="MFS general substrate transporter"/>
    <property type="match status" value="1"/>
</dbReference>
<keyword evidence="4" id="KW-0378">Hydrolase</keyword>
<evidence type="ECO:0000256" key="3">
    <source>
        <dbReference type="ARBA" id="ARBA00022729"/>
    </source>
</evidence>
<dbReference type="Pfam" id="PF00884">
    <property type="entry name" value="Sulfatase"/>
    <property type="match status" value="1"/>
</dbReference>
<name>A0A0B8N0K7_TALPI</name>
<feature type="transmembrane region" description="Helical" evidence="7">
    <location>
        <begin position="716"/>
        <end position="739"/>
    </location>
</feature>
<keyword evidence="7" id="KW-0812">Transmembrane</keyword>
<dbReference type="InterPro" id="IPR017850">
    <property type="entry name" value="Alkaline_phosphatase_core_sf"/>
</dbReference>
<dbReference type="GO" id="GO:0005539">
    <property type="term" value="F:glycosaminoglycan binding"/>
    <property type="evidence" value="ECO:0007669"/>
    <property type="project" value="TreeGrafter"/>
</dbReference>
<keyword evidence="7" id="KW-0472">Membrane</keyword>
<feature type="transmembrane region" description="Helical" evidence="7">
    <location>
        <begin position="1025"/>
        <end position="1047"/>
    </location>
</feature>
<dbReference type="InterPro" id="IPR036259">
    <property type="entry name" value="MFS_trans_sf"/>
</dbReference>
<keyword evidence="7" id="KW-1133">Transmembrane helix</keyword>
<keyword evidence="3 8" id="KW-0732">Signal</keyword>
<dbReference type="InterPro" id="IPR000917">
    <property type="entry name" value="Sulfatase_N"/>
</dbReference>
<dbReference type="Gene3D" id="1.20.1250.20">
    <property type="entry name" value="MFS general substrate transporter like domains"/>
    <property type="match status" value="2"/>
</dbReference>
<feature type="transmembrane region" description="Helical" evidence="7">
    <location>
        <begin position="957"/>
        <end position="981"/>
    </location>
</feature>
<dbReference type="PROSITE" id="PS00523">
    <property type="entry name" value="SULFATASE_1"/>
    <property type="match status" value="1"/>
</dbReference>
<protein>
    <submittedName>
        <fullName evidence="10">Arylsulfatase</fullName>
    </submittedName>
</protein>
<organism evidence="10 11">
    <name type="scientific">Talaromyces pinophilus</name>
    <name type="common">Penicillium pinophilum</name>
    <dbReference type="NCBI Taxonomy" id="128442"/>
    <lineage>
        <taxon>Eukaryota</taxon>
        <taxon>Fungi</taxon>
        <taxon>Dikarya</taxon>
        <taxon>Ascomycota</taxon>
        <taxon>Pezizomycotina</taxon>
        <taxon>Eurotiomycetes</taxon>
        <taxon>Eurotiomycetidae</taxon>
        <taxon>Eurotiales</taxon>
        <taxon>Trichocomaceae</taxon>
        <taxon>Talaromyces</taxon>
        <taxon>Talaromyces sect. Talaromyces</taxon>
    </lineage>
</organism>
<feature type="domain" description="Major facilitator superfamily (MFS) profile" evidence="9">
    <location>
        <begin position="625"/>
        <end position="1077"/>
    </location>
</feature>
<feature type="transmembrane region" description="Helical" evidence="7">
    <location>
        <begin position="903"/>
        <end position="923"/>
    </location>
</feature>
<evidence type="ECO:0000313" key="11">
    <source>
        <dbReference type="Proteomes" id="UP000053095"/>
    </source>
</evidence>
<dbReference type="Proteomes" id="UP000053095">
    <property type="component" value="Unassembled WGS sequence"/>
</dbReference>
<reference evidence="11" key="1">
    <citation type="journal article" date="2015" name="Genome Announc.">
        <title>Draft genome sequence of Talaromyces cellulolyticus strain Y-94, a source of lignocellulosic biomass-degrading enzymes.</title>
        <authorList>
            <person name="Fujii T."/>
            <person name="Koike H."/>
            <person name="Sawayama S."/>
            <person name="Yano S."/>
            <person name="Inoue H."/>
        </authorList>
    </citation>
    <scope>NUCLEOTIDE SEQUENCE [LARGE SCALE GENOMIC DNA]</scope>
    <source>
        <strain evidence="11">Y-94</strain>
    </source>
</reference>
<dbReference type="CDD" id="cd16147">
    <property type="entry name" value="G6S"/>
    <property type="match status" value="1"/>
</dbReference>
<proteinExistence type="inferred from homology"/>
<feature type="transmembrane region" description="Helical" evidence="7">
    <location>
        <begin position="993"/>
        <end position="1013"/>
    </location>
</feature>
<feature type="transmembrane region" description="Helical" evidence="7">
    <location>
        <begin position="751"/>
        <end position="772"/>
    </location>
</feature>
<evidence type="ECO:0000259" key="9">
    <source>
        <dbReference type="PROSITE" id="PS50850"/>
    </source>
</evidence>
<evidence type="ECO:0000256" key="4">
    <source>
        <dbReference type="ARBA" id="ARBA00022801"/>
    </source>
</evidence>
<dbReference type="PANTHER" id="PTHR43108">
    <property type="entry name" value="N-ACETYLGLUCOSAMINE-6-SULFATASE FAMILY MEMBER"/>
    <property type="match status" value="1"/>
</dbReference>
<dbReference type="InterPro" id="IPR011701">
    <property type="entry name" value="MFS"/>
</dbReference>
<accession>A0A0B8N0K7</accession>
<dbReference type="Pfam" id="PF07690">
    <property type="entry name" value="MFS_1"/>
    <property type="match status" value="1"/>
</dbReference>
<evidence type="ECO:0000256" key="1">
    <source>
        <dbReference type="ARBA" id="ARBA00004141"/>
    </source>
</evidence>
<feature type="transmembrane region" description="Helical" evidence="7">
    <location>
        <begin position="784"/>
        <end position="806"/>
    </location>
</feature>
<dbReference type="GO" id="GO:0008449">
    <property type="term" value="F:N-acetylglucosamine-6-sulfatase activity"/>
    <property type="evidence" value="ECO:0007669"/>
    <property type="project" value="TreeGrafter"/>
</dbReference>
<feature type="region of interest" description="Disordered" evidence="6">
    <location>
        <begin position="1055"/>
        <end position="1077"/>
    </location>
</feature>
<feature type="transmembrane region" description="Helical" evidence="7">
    <location>
        <begin position="932"/>
        <end position="951"/>
    </location>
</feature>
<dbReference type="InterPro" id="IPR020846">
    <property type="entry name" value="MFS_dom"/>
</dbReference>
<dbReference type="InterPro" id="IPR024607">
    <property type="entry name" value="Sulfatase_CS"/>
</dbReference>
<sequence length="1077" mass="120055">MRFSSAILTALSCGIVTADVAAFANNALQQVLDSVWPEEQQVKSTRPPNFVFIITDDQDLELNSVEYMPLLQQHLKNKGTFFKNHFVTTALCCPSRVSLWTGKQAHNTNVTDVSPPYGGYPKFVERGFNDDFLPVWLQSSGYNTFYTGKLFNSHTVDNYDKPYVNGFNGSDFLLDPFTYSYLNSTYQRNREPPVSYEGYHTTDVITEKALGFLEDGLAGDQPFFLVVAPIAPHSNVDGGALSGHLAPTVMTEPIPLSRHENHFQDVKVPRTAHFNPDEPNGVSWVRNLPKQDESTIEYNDHFYRQRLRALQGVDELVRDVVTRLEDSDQLDNTYIIYTSDNGYHIGQHRLPPGKTCGFEEDIRVPFFIRGPGIANGVAQDAVTTHIDIAPTLLKLAGVPLRDDLDGTPMPIHPSGDETRHEHVTVEYWGRSYLEGEMGPIEGSPVVPNNTYKSVRLIGDGFDLYYSVWCNNEHELYDLTTDRYQVHNLFDDVNSPKLSIQGFKVPKIINRLDALLLVLKSCKGDTCIHPWNTLHSDGDVSSFRDALHETYDAFYHSQPNVSFSRCELGQILDAEGPQEALVYRHGLSWEAEPVSDGDVTAVESDIIVDWDHKEEARIRRKVDFILLPILGLAFFSLQVDRGNISGALTSTITTDLGITTNQINVGTQLLSAGIVITEIPSNIILQRLGPQRWLAGQLFAWGLVATFQAFVKTYPAYLATRLLLGLFEGGFIPGALYYISTWYRKDETSLRISLFFFGQIFAGATTSLISAGLLKLSGRNGLAGWQWIFLVEGLITIFAAILFVLLVPPRAGDGRPLAAYFGRWSYFTERESRIIKGRVILDDPLKARGHIRISGKDILKTATNPRIIQHFMITLVSMSAFTGLNQYTPSLIKSLGFSAVRANALASVPVYCFIVVLVFISYLCDKFGHRGPGVLFGATWNLITYVCFRQTSVHSSKWHRYGVLVVADLFYAGVHVLNIGWLSIYCKTPQERSVAMALIVMAANCSGISGSQIFRTSDAPLYRHALTAVCALAGVAWVQVLALCLQTWRAQVKEKKRHTEKAGEPQGKVVMSSPPSDA</sequence>
<evidence type="ECO:0000256" key="8">
    <source>
        <dbReference type="SAM" id="SignalP"/>
    </source>
</evidence>
<evidence type="ECO:0000256" key="7">
    <source>
        <dbReference type="SAM" id="Phobius"/>
    </source>
</evidence>
<dbReference type="Gene3D" id="3.40.720.10">
    <property type="entry name" value="Alkaline Phosphatase, subunit A"/>
    <property type="match status" value="1"/>
</dbReference>
<dbReference type="GO" id="GO:0022857">
    <property type="term" value="F:transmembrane transporter activity"/>
    <property type="evidence" value="ECO:0007669"/>
    <property type="project" value="InterPro"/>
</dbReference>
<evidence type="ECO:0000313" key="10">
    <source>
        <dbReference type="EMBL" id="GAM33634.1"/>
    </source>
</evidence>
<evidence type="ECO:0000256" key="2">
    <source>
        <dbReference type="ARBA" id="ARBA00008779"/>
    </source>
</evidence>
<feature type="transmembrane region" description="Helical" evidence="7">
    <location>
        <begin position="866"/>
        <end position="883"/>
    </location>
</feature>
<dbReference type="SUPFAM" id="SSF53649">
    <property type="entry name" value="Alkaline phosphatase-like"/>
    <property type="match status" value="1"/>
</dbReference>
<dbReference type="GO" id="GO:0016020">
    <property type="term" value="C:membrane"/>
    <property type="evidence" value="ECO:0007669"/>
    <property type="project" value="UniProtKB-SubCell"/>
</dbReference>
<gene>
    <name evidence="10" type="ORF">TCE0_011r00684</name>
</gene>
<evidence type="ECO:0000256" key="5">
    <source>
        <dbReference type="ARBA" id="ARBA00023180"/>
    </source>
</evidence>
<feature type="chain" id="PRO_5002120764" evidence="8">
    <location>
        <begin position="23"/>
        <end position="1077"/>
    </location>
</feature>
<keyword evidence="11" id="KW-1185">Reference proteome</keyword>